<dbReference type="AlphaFoldDB" id="A0A9D4ELY5"/>
<sequence>MAWVNTHDASVFVRGLKTFLEENHTGHLLGDSAINNRYNNAQSSVLWLRGLLDCQRVDLDSMGAVKQWLHECACTTYA</sequence>
<proteinExistence type="predicted"/>
<evidence type="ECO:0000313" key="2">
    <source>
        <dbReference type="Proteomes" id="UP000828390"/>
    </source>
</evidence>
<protein>
    <submittedName>
        <fullName evidence="1">Uncharacterized protein</fullName>
    </submittedName>
</protein>
<keyword evidence="2" id="KW-1185">Reference proteome</keyword>
<gene>
    <name evidence="1" type="ORF">DPMN_158235</name>
</gene>
<dbReference type="Proteomes" id="UP000828390">
    <property type="component" value="Unassembled WGS sequence"/>
</dbReference>
<reference evidence="1" key="2">
    <citation type="submission" date="2020-11" db="EMBL/GenBank/DDBJ databases">
        <authorList>
            <person name="McCartney M.A."/>
            <person name="Auch B."/>
            <person name="Kono T."/>
            <person name="Mallez S."/>
            <person name="Becker A."/>
            <person name="Gohl D.M."/>
            <person name="Silverstein K.A.T."/>
            <person name="Koren S."/>
            <person name="Bechman K.B."/>
            <person name="Herman A."/>
            <person name="Abrahante J.E."/>
            <person name="Garbe J."/>
        </authorList>
    </citation>
    <scope>NUCLEOTIDE SEQUENCE</scope>
    <source>
        <strain evidence="1">Duluth1</strain>
        <tissue evidence="1">Whole animal</tissue>
    </source>
</reference>
<comment type="caution">
    <text evidence="1">The sequence shown here is derived from an EMBL/GenBank/DDBJ whole genome shotgun (WGS) entry which is preliminary data.</text>
</comment>
<evidence type="ECO:0000313" key="1">
    <source>
        <dbReference type="EMBL" id="KAH3780420.1"/>
    </source>
</evidence>
<organism evidence="1 2">
    <name type="scientific">Dreissena polymorpha</name>
    <name type="common">Zebra mussel</name>
    <name type="synonym">Mytilus polymorpha</name>
    <dbReference type="NCBI Taxonomy" id="45954"/>
    <lineage>
        <taxon>Eukaryota</taxon>
        <taxon>Metazoa</taxon>
        <taxon>Spiralia</taxon>
        <taxon>Lophotrochozoa</taxon>
        <taxon>Mollusca</taxon>
        <taxon>Bivalvia</taxon>
        <taxon>Autobranchia</taxon>
        <taxon>Heteroconchia</taxon>
        <taxon>Euheterodonta</taxon>
        <taxon>Imparidentia</taxon>
        <taxon>Neoheterodontei</taxon>
        <taxon>Myida</taxon>
        <taxon>Dreissenoidea</taxon>
        <taxon>Dreissenidae</taxon>
        <taxon>Dreissena</taxon>
    </lineage>
</organism>
<reference evidence="1" key="1">
    <citation type="journal article" date="2019" name="bioRxiv">
        <title>The Genome of the Zebra Mussel, Dreissena polymorpha: A Resource for Invasive Species Research.</title>
        <authorList>
            <person name="McCartney M.A."/>
            <person name="Auch B."/>
            <person name="Kono T."/>
            <person name="Mallez S."/>
            <person name="Zhang Y."/>
            <person name="Obille A."/>
            <person name="Becker A."/>
            <person name="Abrahante J.E."/>
            <person name="Garbe J."/>
            <person name="Badalamenti J.P."/>
            <person name="Herman A."/>
            <person name="Mangelson H."/>
            <person name="Liachko I."/>
            <person name="Sullivan S."/>
            <person name="Sone E.D."/>
            <person name="Koren S."/>
            <person name="Silverstein K.A.T."/>
            <person name="Beckman K.B."/>
            <person name="Gohl D.M."/>
        </authorList>
    </citation>
    <scope>NUCLEOTIDE SEQUENCE</scope>
    <source>
        <strain evidence="1">Duluth1</strain>
        <tissue evidence="1">Whole animal</tissue>
    </source>
</reference>
<accession>A0A9D4ELY5</accession>
<name>A0A9D4ELY5_DREPO</name>
<dbReference type="EMBL" id="JAIWYP010000008">
    <property type="protein sequence ID" value="KAH3780420.1"/>
    <property type="molecule type" value="Genomic_DNA"/>
</dbReference>